<dbReference type="RefSeq" id="WP_106087836.1">
    <property type="nucleotide sequence ID" value="NZ_PVNL01000019.1"/>
</dbReference>
<feature type="compositionally biased region" description="Pro residues" evidence="1">
    <location>
        <begin position="423"/>
        <end position="433"/>
    </location>
</feature>
<keyword evidence="3" id="KW-0347">Helicase</keyword>
<feature type="domain" description="PD-(D/E)XK endonuclease-like" evidence="2">
    <location>
        <begin position="779"/>
        <end position="1112"/>
    </location>
</feature>
<proteinExistence type="predicted"/>
<organism evidence="3 4">
    <name type="scientific">Enhygromyxa salina</name>
    <dbReference type="NCBI Taxonomy" id="215803"/>
    <lineage>
        <taxon>Bacteria</taxon>
        <taxon>Pseudomonadati</taxon>
        <taxon>Myxococcota</taxon>
        <taxon>Polyangia</taxon>
        <taxon>Nannocystales</taxon>
        <taxon>Nannocystaceae</taxon>
        <taxon>Enhygromyxa</taxon>
    </lineage>
</organism>
<dbReference type="SUPFAM" id="SSF52540">
    <property type="entry name" value="P-loop containing nucleoside triphosphate hydrolases"/>
    <property type="match status" value="1"/>
</dbReference>
<name>A0A2S9YWN7_9BACT</name>
<dbReference type="EMBL" id="PVNL01000019">
    <property type="protein sequence ID" value="PRQ09521.1"/>
    <property type="molecule type" value="Genomic_DNA"/>
</dbReference>
<dbReference type="Proteomes" id="UP000238823">
    <property type="component" value="Unassembled WGS sequence"/>
</dbReference>
<evidence type="ECO:0000259" key="2">
    <source>
        <dbReference type="Pfam" id="PF12705"/>
    </source>
</evidence>
<keyword evidence="3" id="KW-0378">Hydrolase</keyword>
<dbReference type="OrthoDB" id="9766257at2"/>
<protein>
    <submittedName>
        <fullName evidence="3">ATP-dependent helicase/deoxyribonuclease subunit B</fullName>
        <ecNumber evidence="3">3.1.-.-</ecNumber>
    </submittedName>
</protein>
<evidence type="ECO:0000313" key="3">
    <source>
        <dbReference type="EMBL" id="PRQ09521.1"/>
    </source>
</evidence>
<feature type="region of interest" description="Disordered" evidence="1">
    <location>
        <begin position="421"/>
        <end position="444"/>
    </location>
</feature>
<keyword evidence="3" id="KW-0547">Nucleotide-binding</keyword>
<dbReference type="InterPro" id="IPR027417">
    <property type="entry name" value="P-loop_NTPase"/>
</dbReference>
<dbReference type="Gene3D" id="3.90.320.10">
    <property type="match status" value="1"/>
</dbReference>
<comment type="caution">
    <text evidence="3">The sequence shown here is derived from an EMBL/GenBank/DDBJ whole genome shotgun (WGS) entry which is preliminary data.</text>
</comment>
<dbReference type="InterPro" id="IPR011604">
    <property type="entry name" value="PDDEXK-like_dom_sf"/>
</dbReference>
<dbReference type="EC" id="3.1.-.-" evidence="3"/>
<evidence type="ECO:0000313" key="4">
    <source>
        <dbReference type="Proteomes" id="UP000238823"/>
    </source>
</evidence>
<dbReference type="AlphaFoldDB" id="A0A2S9YWN7"/>
<gene>
    <name evidence="3" type="primary">addB</name>
    <name evidence="3" type="ORF">ENSA7_07630</name>
</gene>
<reference evidence="3 4" key="1">
    <citation type="submission" date="2018-03" db="EMBL/GenBank/DDBJ databases">
        <title>Draft Genome Sequences of the Obligatory Marine Myxobacteria Enhygromyxa salina SWB007.</title>
        <authorList>
            <person name="Poehlein A."/>
            <person name="Moghaddam J.A."/>
            <person name="Harms H."/>
            <person name="Alanjari M."/>
            <person name="Koenig G.M."/>
            <person name="Daniel R."/>
            <person name="Schaeberle T.F."/>
        </authorList>
    </citation>
    <scope>NUCLEOTIDE SEQUENCE [LARGE SCALE GENOMIC DNA]</scope>
    <source>
        <strain evidence="3 4">SWB007</strain>
    </source>
</reference>
<sequence>MPGPPRAIPERTLRVLPTRDRVAELLRERVRAQGVALALGVIDLRSLEDRLIRAARLDPIGTTEARLVVSAVAPDAARGTTLAELATQPGFAESFLELWDTLRRAGIDRVGFERLAAQLSRRPDSLSGRRFTALSRIASAYEARLHSRGARDGVGARLLLPRAIAELGRARLASLVDGARVIEVERNAELPVVRARMWEALARAGLAITIEVPVLPAGDDVVAPELVGALELLRRNLVEEAPSVDLRPMPLLHDDAKLAAAGLIPFVPPSRGRALVSATVRNELELIDAEDERAALRGVCAAIRELLHEGVAPHRVTIAVPRLGLARHRVLAALDAAELPCEETRGQPVLQAAPLRLTIALIDAAERDLPREALAGVLESAYVARRDTTLLLSALREAGSRDNRGIGHLGRLRVHADKLARQPPAPFGAPTPTEPGRAQQRRSEQAARYHQLADRWEHLFAKLRLRRMATLREHLDAVFAALRALGIPRRCLALPELGDGSRERRLERDAVAALARDRAALEALEAAGHGLDDAASAVGVADAAVSLTDFRAHLEAALAGVRERPAGVSGAGIAVRDLVDLARSPSDYVFVIHAVEGELPGPGRVLPFLDDEDRQALDRAAGRPVLGAPTAADAGTFALACAGVRERLVLAAHRHDADGREVMRSRYFAALAAALGHDHPPRSLAAGVVPSCAQSSTRGQLLTRMSMLAREGRPLAGLAELPGRGELERALSWAAGHAHDLARASVRLPDHSRALALARLDFSWSGQREAAPGLVWQGSATSLEDYAACPFRFFAQRILRVRAPASIRDELDAAEQGSVRHLVLAEVMQALRDQGLTPLEGGDRTGHENRLAREVCEAVLDRWQQHERTGPLPLWYLHRDLVVRDLSRTLEGERRFAIEAWEPGEFEIGFGVPAEDGSGAIDGTPLAILDRDGARRFELVGRVDRIDYRGDGRELEGLIIDYKSGRVSDRLRFDQIARTQLQLPLYAAWLATRRPDLGDADAAYVSLRDGERSQASLLDLCLSSVELDGLLALDPNERRDLRARAASEQDQPQQVGPPDIAAGALDLPEIGQRNLADNVWALLGGVAEGRFDVRPHDPGRACRYCSFGPVCRVERGDELDEADA</sequence>
<dbReference type="Pfam" id="PF12705">
    <property type="entry name" value="PDDEXK_1"/>
    <property type="match status" value="1"/>
</dbReference>
<dbReference type="GO" id="GO:0016787">
    <property type="term" value="F:hydrolase activity"/>
    <property type="evidence" value="ECO:0007669"/>
    <property type="project" value="UniProtKB-KW"/>
</dbReference>
<accession>A0A2S9YWN7</accession>
<keyword evidence="3" id="KW-0067">ATP-binding</keyword>
<evidence type="ECO:0000256" key="1">
    <source>
        <dbReference type="SAM" id="MobiDB-lite"/>
    </source>
</evidence>
<dbReference type="GO" id="GO:0004386">
    <property type="term" value="F:helicase activity"/>
    <property type="evidence" value="ECO:0007669"/>
    <property type="project" value="UniProtKB-KW"/>
</dbReference>
<dbReference type="InterPro" id="IPR038726">
    <property type="entry name" value="PDDEXK_AddAB-type"/>
</dbReference>